<accession>A0A7R9GBI8</accession>
<evidence type="ECO:0000256" key="6">
    <source>
        <dbReference type="ARBA" id="ARBA00023136"/>
    </source>
</evidence>
<dbReference type="GO" id="GO:0005415">
    <property type="term" value="F:nucleoside:sodium symporter activity"/>
    <property type="evidence" value="ECO:0007669"/>
    <property type="project" value="TreeGrafter"/>
</dbReference>
<feature type="compositionally biased region" description="Polar residues" evidence="7">
    <location>
        <begin position="17"/>
        <end position="28"/>
    </location>
</feature>
<dbReference type="InterPro" id="IPR002668">
    <property type="entry name" value="CNT_N_dom"/>
</dbReference>
<feature type="region of interest" description="Disordered" evidence="7">
    <location>
        <begin position="1"/>
        <end position="36"/>
    </location>
</feature>
<feature type="transmembrane region" description="Helical" evidence="8">
    <location>
        <begin position="507"/>
        <end position="525"/>
    </location>
</feature>
<evidence type="ECO:0000313" key="12">
    <source>
        <dbReference type="Proteomes" id="UP000678499"/>
    </source>
</evidence>
<protein>
    <submittedName>
        <fullName evidence="11">Uncharacterized protein</fullName>
    </submittedName>
</protein>
<evidence type="ECO:0000313" key="11">
    <source>
        <dbReference type="EMBL" id="CAD7274707.1"/>
    </source>
</evidence>
<dbReference type="GO" id="GO:0005886">
    <property type="term" value="C:plasma membrane"/>
    <property type="evidence" value="ECO:0007669"/>
    <property type="project" value="UniProtKB-SubCell"/>
</dbReference>
<reference evidence="11" key="1">
    <citation type="submission" date="2020-11" db="EMBL/GenBank/DDBJ databases">
        <authorList>
            <person name="Tran Van P."/>
        </authorList>
    </citation>
    <scope>NUCLEOTIDE SEQUENCE</scope>
</reference>
<feature type="transmembrane region" description="Helical" evidence="8">
    <location>
        <begin position="230"/>
        <end position="251"/>
    </location>
</feature>
<feature type="compositionally biased region" description="Basic and acidic residues" evidence="7">
    <location>
        <begin position="72"/>
        <end position="88"/>
    </location>
</feature>
<dbReference type="EMBL" id="OA882322">
    <property type="protein sequence ID" value="CAD7274707.1"/>
    <property type="molecule type" value="Genomic_DNA"/>
</dbReference>
<dbReference type="InterPro" id="IPR008276">
    <property type="entry name" value="C_nuclsd_transpt"/>
</dbReference>
<evidence type="ECO:0000259" key="9">
    <source>
        <dbReference type="Pfam" id="PF01773"/>
    </source>
</evidence>
<comment type="similarity">
    <text evidence="2">Belongs to the concentrative nucleoside transporter (CNT) (TC 2.A.41) family.</text>
</comment>
<proteinExistence type="inferred from homology"/>
<evidence type="ECO:0000256" key="8">
    <source>
        <dbReference type="SAM" id="Phobius"/>
    </source>
</evidence>
<evidence type="ECO:0000256" key="7">
    <source>
        <dbReference type="SAM" id="MobiDB-lite"/>
    </source>
</evidence>
<keyword evidence="3" id="KW-1003">Cell membrane</keyword>
<evidence type="ECO:0000259" key="10">
    <source>
        <dbReference type="Pfam" id="PF07662"/>
    </source>
</evidence>
<evidence type="ECO:0000256" key="2">
    <source>
        <dbReference type="ARBA" id="ARBA00009033"/>
    </source>
</evidence>
<dbReference type="InterPro" id="IPR011657">
    <property type="entry name" value="CNT_C_dom"/>
</dbReference>
<feature type="transmembrane region" description="Helical" evidence="8">
    <location>
        <begin position="563"/>
        <end position="585"/>
    </location>
</feature>
<keyword evidence="5 8" id="KW-1133">Transmembrane helix</keyword>
<organism evidence="11">
    <name type="scientific">Notodromas monacha</name>
    <dbReference type="NCBI Taxonomy" id="399045"/>
    <lineage>
        <taxon>Eukaryota</taxon>
        <taxon>Metazoa</taxon>
        <taxon>Ecdysozoa</taxon>
        <taxon>Arthropoda</taxon>
        <taxon>Crustacea</taxon>
        <taxon>Oligostraca</taxon>
        <taxon>Ostracoda</taxon>
        <taxon>Podocopa</taxon>
        <taxon>Podocopida</taxon>
        <taxon>Cypridocopina</taxon>
        <taxon>Cypridoidea</taxon>
        <taxon>Cyprididae</taxon>
        <taxon>Notodromas</taxon>
    </lineage>
</organism>
<evidence type="ECO:0000256" key="3">
    <source>
        <dbReference type="ARBA" id="ARBA00022475"/>
    </source>
</evidence>
<feature type="transmembrane region" description="Helical" evidence="8">
    <location>
        <begin position="477"/>
        <end position="495"/>
    </location>
</feature>
<dbReference type="AlphaFoldDB" id="A0A7R9GBI8"/>
<keyword evidence="12" id="KW-1185">Reference proteome</keyword>
<dbReference type="Pfam" id="PF07662">
    <property type="entry name" value="Nucleos_tra2_C"/>
    <property type="match status" value="1"/>
</dbReference>
<keyword evidence="6 8" id="KW-0472">Membrane</keyword>
<gene>
    <name evidence="11" type="ORF">NMOB1V02_LOCUS2530</name>
</gene>
<dbReference type="EMBL" id="CAJPEX010000285">
    <property type="protein sequence ID" value="CAG0914859.1"/>
    <property type="molecule type" value="Genomic_DNA"/>
</dbReference>
<feature type="domain" description="Concentrative nucleoside transporter N-terminal" evidence="9">
    <location>
        <begin position="346"/>
        <end position="417"/>
    </location>
</feature>
<comment type="subcellular location">
    <subcellularLocation>
        <location evidence="1">Cell membrane</location>
        <topology evidence="1">Multi-pass membrane protein</topology>
    </subcellularLocation>
</comment>
<sequence>MESICELQVPSPKRRVTLSNAGDSQNGRPSIARHLPQLRSEVTRDVPSIVLFQSSESPRAKVSASVSYSLENRQEPTTLRRAEKKEVSATKSAPSTSAIFRQTSLDSCPKLTSKPVVPTASLVGLNSLSVSEQSANNSFIISRTTSNDANCSCELWSPGCGENPILARNRSGLLKDNPYQDETMNKRKRSELNLEEEEPEIYIPPENLVVALHRKVALFKRRNADIIRKLVYATMLGAVNAYVISVLWHHHVKDSGGMSLCDGPGLLLVSLVTFYVVMSFRHLVKPLLGKLLFVVVRRWAPCLQRTQRLVDNEYSRAGFHVFLLLGVTVGFLAHAEGSFERLRSGFGFIVVMCMAVLLSSSPAKIEWSLAVRGVVMQMLVAVSVAHVPLFRDTVECLGGKVDEFLQSSKTGLAKAYGPYGGGVFSTPLHSSMINGNYSQKMPTVEIAFEVRQQVYAFHLTAVLGLRTYWNKITHSEAHVVLLAVFATASGGTILVTDLSKASFGRVLLMSLLTLPAVILISKLVFPEIKHKVFYQKRNMLLREDVCGLDCRNWLDAGSRGSSLAAEIVITLVSTIVSFSALLSLINGVVEVHLRYLGYPGSNLVTLATPGFLPFVWLTGVNRAECWSVAELLARRSFENVSLEIVTWKDLMTSAYLSAKSFSEDCQCDADGKHKCSDSSCGSQLSSGLDTRVKASTRTAYFSGLFCCIYGKCCCGSIIW</sequence>
<dbReference type="PANTHER" id="PTHR10590:SF4">
    <property type="entry name" value="SOLUTE CARRIER FAMILY 28 MEMBER 3"/>
    <property type="match status" value="1"/>
</dbReference>
<feature type="transmembrane region" description="Helical" evidence="8">
    <location>
        <begin position="317"/>
        <end position="335"/>
    </location>
</feature>
<feature type="transmembrane region" description="Helical" evidence="8">
    <location>
        <begin position="263"/>
        <end position="284"/>
    </location>
</feature>
<name>A0A7R9GBI8_9CRUS</name>
<feature type="region of interest" description="Disordered" evidence="7">
    <location>
        <begin position="67"/>
        <end position="95"/>
    </location>
</feature>
<keyword evidence="4 8" id="KW-0812">Transmembrane</keyword>
<feature type="domain" description="Concentrative nucleoside transporter C-terminal" evidence="10">
    <location>
        <begin position="507"/>
        <end position="659"/>
    </location>
</feature>
<dbReference type="PANTHER" id="PTHR10590">
    <property type="entry name" value="SODIUM/NUCLEOSIDE COTRANSPORTER"/>
    <property type="match status" value="1"/>
</dbReference>
<dbReference type="Proteomes" id="UP000678499">
    <property type="component" value="Unassembled WGS sequence"/>
</dbReference>
<evidence type="ECO:0000256" key="1">
    <source>
        <dbReference type="ARBA" id="ARBA00004651"/>
    </source>
</evidence>
<evidence type="ECO:0000256" key="5">
    <source>
        <dbReference type="ARBA" id="ARBA00022989"/>
    </source>
</evidence>
<evidence type="ECO:0000256" key="4">
    <source>
        <dbReference type="ARBA" id="ARBA00022692"/>
    </source>
</evidence>
<dbReference type="Pfam" id="PF01773">
    <property type="entry name" value="Nucleos_tra2_N"/>
    <property type="match status" value="1"/>
</dbReference>